<reference evidence="6" key="2">
    <citation type="submission" date="2013-01" db="EMBL/GenBank/DDBJ databases">
        <title>The wheat powdery mildew genome reveals unique evolution of an obligate biotroph.</title>
        <authorList>
            <person name="Oberhaensli S."/>
            <person name="Wicker T."/>
            <person name="Keller B."/>
        </authorList>
    </citation>
    <scope>NUCLEOTIDE SEQUENCE</scope>
    <source>
        <strain evidence="6">96224</strain>
    </source>
</reference>
<dbReference type="InterPro" id="IPR036028">
    <property type="entry name" value="SH3-like_dom_sf"/>
</dbReference>
<dbReference type="PROSITE" id="PS51021">
    <property type="entry name" value="BAR"/>
    <property type="match status" value="1"/>
</dbReference>
<feature type="region of interest" description="Disordered" evidence="3">
    <location>
        <begin position="323"/>
        <end position="387"/>
    </location>
</feature>
<sequence length="448" mass="50508">MKSMNRQVTKFLRKDSGRASDVAVLLSEYEEADRVLTKIIESSKAWRDSWVSILTFQKEMTSTFSEIYNPIVGSSDGHGQEPKITPQEQLDGTRKLEAAYADLRSELQQEIEMIDSRIISPAISIKEYMQPLKKTIKKRENKRLDWEMYTDRVNGYARKMRRTDSDNAALAKAEQNMAHAANAFQVIDDHLREILPPIISAAFSILPHLLGAQILIQHALLALYYTALQNYCDETNFLEQSSPTEDVSTVWRTKFNFALEKTKPLKCIGRGRSANYPKDVTKKDPGSSMVKSPFTSVKIQRPSQNLVAISQHESTLHDARIPRISSHQSLTTASSRSSRCPSNNDLRQIIPVNNSLPPHSISKSGSLVSEIKKKKKPPPPPPKRIGLKNPEIFATALYSFEGQNDGDLSFNDGDQIKILKKTNSTDDWWVGELRGKQGSIPANYFKIC</sequence>
<dbReference type="PANTHER" id="PTHR47174:SF2">
    <property type="entry name" value="SH3 DOMAIN SIGNALLING PROTEIN (AFU_ORTHOLOGUE AFUA_5G07670)"/>
    <property type="match status" value="1"/>
</dbReference>
<dbReference type="CDD" id="cd07599">
    <property type="entry name" value="BAR_Rvs167p"/>
    <property type="match status" value="1"/>
</dbReference>
<evidence type="ECO:0000313" key="8">
    <source>
        <dbReference type="Proteomes" id="UP000053110"/>
    </source>
</evidence>
<dbReference type="GO" id="GO:0097320">
    <property type="term" value="P:plasma membrane tubulation"/>
    <property type="evidence" value="ECO:0007669"/>
    <property type="project" value="TreeGrafter"/>
</dbReference>
<dbReference type="PRINTS" id="PR00452">
    <property type="entry name" value="SH3DOMAIN"/>
</dbReference>
<dbReference type="EMBL" id="KE374988">
    <property type="protein sequence ID" value="EPQ66759.1"/>
    <property type="molecule type" value="Genomic_DNA"/>
</dbReference>
<reference evidence="7" key="3">
    <citation type="submission" date="2018-07" db="EMBL/GenBank/DDBJ databases">
        <authorList>
            <person name="Quirk P.G."/>
            <person name="Krulwich T.A."/>
        </authorList>
    </citation>
    <scope>NUCLEOTIDE SEQUENCE</scope>
    <source>
        <strain evidence="7">96224</strain>
    </source>
</reference>
<gene>
    <name evidence="6" type="ORF">BGT96224_2617</name>
    <name evidence="7" type="ORF">BGT96224V2_LOCUS1418</name>
</gene>
<evidence type="ECO:0000313" key="7">
    <source>
        <dbReference type="EMBL" id="SUZ08265.1"/>
    </source>
</evidence>
<evidence type="ECO:0000256" key="3">
    <source>
        <dbReference type="SAM" id="MobiDB-lite"/>
    </source>
</evidence>
<evidence type="ECO:0000256" key="1">
    <source>
        <dbReference type="ARBA" id="ARBA00022443"/>
    </source>
</evidence>
<proteinExistence type="predicted"/>
<feature type="domain" description="SH3" evidence="4">
    <location>
        <begin position="389"/>
        <end position="448"/>
    </location>
</feature>
<dbReference type="GO" id="GO:0031097">
    <property type="term" value="C:medial cortex"/>
    <property type="evidence" value="ECO:0007669"/>
    <property type="project" value="TreeGrafter"/>
</dbReference>
<dbReference type="OrthoDB" id="10255128at2759"/>
<dbReference type="GO" id="GO:0030479">
    <property type="term" value="C:actin cortical patch"/>
    <property type="evidence" value="ECO:0007669"/>
    <property type="project" value="TreeGrafter"/>
</dbReference>
<reference evidence="8" key="1">
    <citation type="journal article" date="2013" name="Nat. Genet.">
        <title>The wheat powdery mildew genome shows the unique evolution of an obligate biotroph.</title>
        <authorList>
            <person name="Wicker T."/>
            <person name="Oberhaensli S."/>
            <person name="Parlange F."/>
            <person name="Buchmann J.P."/>
            <person name="Shatalina M."/>
            <person name="Roffler S."/>
            <person name="Ben-David R."/>
            <person name="Dolezel J."/>
            <person name="Simkova H."/>
            <person name="Schulze-Lefert P."/>
            <person name="Spanu P.D."/>
            <person name="Bruggmann R."/>
            <person name="Amselem J."/>
            <person name="Quesneville H."/>
            <person name="Ver Loren van Themaat E."/>
            <person name="Paape T."/>
            <person name="Shimizu K.K."/>
            <person name="Keller B."/>
        </authorList>
    </citation>
    <scope>NUCLEOTIDE SEQUENCE [LARGE SCALE GENOMIC DNA]</scope>
    <source>
        <strain evidence="8">96224</strain>
    </source>
</reference>
<dbReference type="InterPro" id="IPR046982">
    <property type="entry name" value="BIN3/RVS161-like"/>
</dbReference>
<dbReference type="SMART" id="SM00326">
    <property type="entry name" value="SH3"/>
    <property type="match status" value="1"/>
</dbReference>
<dbReference type="SUPFAM" id="SSF103657">
    <property type="entry name" value="BAR/IMD domain-like"/>
    <property type="match status" value="1"/>
</dbReference>
<feature type="domain" description="BAR" evidence="5">
    <location>
        <begin position="7"/>
        <end position="244"/>
    </location>
</feature>
<dbReference type="Proteomes" id="UP000053110">
    <property type="component" value="Unassembled WGS sequence"/>
</dbReference>
<evidence type="ECO:0000259" key="4">
    <source>
        <dbReference type="PROSITE" id="PS50002"/>
    </source>
</evidence>
<dbReference type="Pfam" id="PF00018">
    <property type="entry name" value="SH3_1"/>
    <property type="match status" value="1"/>
</dbReference>
<dbReference type="GO" id="GO:1990528">
    <property type="term" value="C:Rvs161p-Rvs167p complex"/>
    <property type="evidence" value="ECO:0007669"/>
    <property type="project" value="TreeGrafter"/>
</dbReference>
<organism evidence="7">
    <name type="scientific">Blumeria graminis f. sp. tritici 96224</name>
    <dbReference type="NCBI Taxonomy" id="1268274"/>
    <lineage>
        <taxon>Eukaryota</taxon>
        <taxon>Fungi</taxon>
        <taxon>Dikarya</taxon>
        <taxon>Ascomycota</taxon>
        <taxon>Pezizomycotina</taxon>
        <taxon>Leotiomycetes</taxon>
        <taxon>Erysiphales</taxon>
        <taxon>Erysiphaceae</taxon>
        <taxon>Blumeria</taxon>
    </lineage>
</organism>
<protein>
    <submittedName>
        <fullName evidence="6">Actin-associated protein</fullName>
    </submittedName>
    <submittedName>
        <fullName evidence="7">Bgt-2617</fullName>
    </submittedName>
</protein>
<feature type="compositionally biased region" description="Polar residues" evidence="3">
    <location>
        <begin position="325"/>
        <end position="367"/>
    </location>
</feature>
<dbReference type="GO" id="GO:0006897">
    <property type="term" value="P:endocytosis"/>
    <property type="evidence" value="ECO:0007669"/>
    <property type="project" value="InterPro"/>
</dbReference>
<keyword evidence="1 2" id="KW-0728">SH3 domain</keyword>
<dbReference type="InterPro" id="IPR001452">
    <property type="entry name" value="SH3_domain"/>
</dbReference>
<dbReference type="GO" id="GO:0051666">
    <property type="term" value="P:actin cortical patch localization"/>
    <property type="evidence" value="ECO:0007669"/>
    <property type="project" value="InterPro"/>
</dbReference>
<dbReference type="Gene3D" id="1.20.1270.60">
    <property type="entry name" value="Arfaptin homology (AH) domain/BAR domain"/>
    <property type="match status" value="1"/>
</dbReference>
<accession>A0A061HM43</accession>
<dbReference type="InterPro" id="IPR004148">
    <property type="entry name" value="BAR_dom"/>
</dbReference>
<dbReference type="HOGENOM" id="CLU_025518_1_0_1"/>
<dbReference type="Pfam" id="PF03114">
    <property type="entry name" value="BAR"/>
    <property type="match status" value="1"/>
</dbReference>
<dbReference type="AlphaFoldDB" id="A0A061HM43"/>
<dbReference type="GO" id="GO:0043332">
    <property type="term" value="C:mating projection tip"/>
    <property type="evidence" value="ECO:0007669"/>
    <property type="project" value="TreeGrafter"/>
</dbReference>
<dbReference type="Gene3D" id="2.30.30.40">
    <property type="entry name" value="SH3 Domains"/>
    <property type="match status" value="1"/>
</dbReference>
<evidence type="ECO:0000313" key="6">
    <source>
        <dbReference type="EMBL" id="EPQ66759.1"/>
    </source>
</evidence>
<dbReference type="SUPFAM" id="SSF50044">
    <property type="entry name" value="SH3-domain"/>
    <property type="match status" value="1"/>
</dbReference>
<dbReference type="PANTHER" id="PTHR47174">
    <property type="entry name" value="BRIDGING INTEGRATOR 3"/>
    <property type="match status" value="1"/>
</dbReference>
<evidence type="ECO:0000259" key="5">
    <source>
        <dbReference type="PROSITE" id="PS51021"/>
    </source>
</evidence>
<dbReference type="InterPro" id="IPR027267">
    <property type="entry name" value="AH/BAR_dom_sf"/>
</dbReference>
<name>A0A061HM43_BLUGR</name>
<dbReference type="PROSITE" id="PS50002">
    <property type="entry name" value="SH3"/>
    <property type="match status" value="1"/>
</dbReference>
<dbReference type="EMBL" id="UIGY01000015">
    <property type="protein sequence ID" value="SUZ08265.1"/>
    <property type="molecule type" value="Genomic_DNA"/>
</dbReference>
<dbReference type="FunFam" id="2.30.30.40:FF:000100">
    <property type="entry name" value="SH3 domain-containing YSC84-like protein 1"/>
    <property type="match status" value="1"/>
</dbReference>
<dbReference type="GO" id="GO:0008289">
    <property type="term" value="F:lipid binding"/>
    <property type="evidence" value="ECO:0007669"/>
    <property type="project" value="TreeGrafter"/>
</dbReference>
<evidence type="ECO:0000256" key="2">
    <source>
        <dbReference type="PROSITE-ProRule" id="PRU00192"/>
    </source>
</evidence>